<reference evidence="5 6" key="1">
    <citation type="submission" date="2018-06" db="EMBL/GenBank/DDBJ databases">
        <authorList>
            <consortium name="Pathogen Informatics"/>
            <person name="Doyle S."/>
        </authorList>
    </citation>
    <scope>NUCLEOTIDE SEQUENCE [LARGE SCALE GENOMIC DNA]</scope>
    <source>
        <strain evidence="5 6">NCTC13102</strain>
    </source>
</reference>
<comment type="pathway">
    <text evidence="2">Organic acid metabolism; glycolate biosynthesis; glycolate from 2-phosphoglycolate: step 1/1.</text>
</comment>
<dbReference type="PANTHER" id="PTHR43434">
    <property type="entry name" value="PHOSPHOGLYCOLATE PHOSPHATASE"/>
    <property type="match status" value="1"/>
</dbReference>
<evidence type="ECO:0000256" key="4">
    <source>
        <dbReference type="ARBA" id="ARBA00013078"/>
    </source>
</evidence>
<evidence type="ECO:0000256" key="3">
    <source>
        <dbReference type="ARBA" id="ARBA00006171"/>
    </source>
</evidence>
<dbReference type="AlphaFoldDB" id="A0A2X3B930"/>
<dbReference type="EC" id="3.1.3.18" evidence="4"/>
<keyword evidence="5" id="KW-0378">Hydrolase</keyword>
<name>A0A2X3B930_9HELI</name>
<evidence type="ECO:0000313" key="5">
    <source>
        <dbReference type="EMBL" id="SQB97411.1"/>
    </source>
</evidence>
<dbReference type="SUPFAM" id="SSF56784">
    <property type="entry name" value="HAD-like"/>
    <property type="match status" value="1"/>
</dbReference>
<dbReference type="RefSeq" id="WP_112058195.1">
    <property type="nucleotide sequence ID" value="NZ_UAWL01000006.1"/>
</dbReference>
<evidence type="ECO:0000313" key="6">
    <source>
        <dbReference type="Proteomes" id="UP000250166"/>
    </source>
</evidence>
<dbReference type="GO" id="GO:0005829">
    <property type="term" value="C:cytosol"/>
    <property type="evidence" value="ECO:0007669"/>
    <property type="project" value="TreeGrafter"/>
</dbReference>
<dbReference type="InterPro" id="IPR050155">
    <property type="entry name" value="HAD-like_hydrolase_sf"/>
</dbReference>
<dbReference type="Gene3D" id="1.10.150.240">
    <property type="entry name" value="Putative phosphatase, domain 2"/>
    <property type="match status" value="1"/>
</dbReference>
<dbReference type="InterPro" id="IPR036412">
    <property type="entry name" value="HAD-like_sf"/>
</dbReference>
<dbReference type="PANTHER" id="PTHR43434:SF1">
    <property type="entry name" value="PHOSPHOGLYCOLATE PHOSPHATASE"/>
    <property type="match status" value="1"/>
</dbReference>
<dbReference type="Gene3D" id="3.40.50.1000">
    <property type="entry name" value="HAD superfamily/HAD-like"/>
    <property type="match status" value="1"/>
</dbReference>
<dbReference type="Proteomes" id="UP000250166">
    <property type="component" value="Unassembled WGS sequence"/>
</dbReference>
<dbReference type="InterPro" id="IPR023198">
    <property type="entry name" value="PGP-like_dom2"/>
</dbReference>
<gene>
    <name evidence="5" type="primary">gph_1</name>
    <name evidence="5" type="ORF">NCTC13102_00142</name>
</gene>
<dbReference type="EMBL" id="UAWL01000006">
    <property type="protein sequence ID" value="SQB97411.1"/>
    <property type="molecule type" value="Genomic_DNA"/>
</dbReference>
<dbReference type="InterPro" id="IPR041492">
    <property type="entry name" value="HAD_2"/>
</dbReference>
<dbReference type="GO" id="GO:0006281">
    <property type="term" value="P:DNA repair"/>
    <property type="evidence" value="ECO:0007669"/>
    <property type="project" value="TreeGrafter"/>
</dbReference>
<dbReference type="InterPro" id="IPR023214">
    <property type="entry name" value="HAD_sf"/>
</dbReference>
<comment type="catalytic activity">
    <reaction evidence="1">
        <text>2-phosphoglycolate + H2O = glycolate + phosphate</text>
        <dbReference type="Rhea" id="RHEA:14369"/>
        <dbReference type="ChEBI" id="CHEBI:15377"/>
        <dbReference type="ChEBI" id="CHEBI:29805"/>
        <dbReference type="ChEBI" id="CHEBI:43474"/>
        <dbReference type="ChEBI" id="CHEBI:58033"/>
        <dbReference type="EC" id="3.1.3.18"/>
    </reaction>
</comment>
<comment type="similarity">
    <text evidence="3">Belongs to the HAD-like hydrolase superfamily. CbbY/CbbZ/Gph/YieH family.</text>
</comment>
<dbReference type="SFLD" id="SFLDG01129">
    <property type="entry name" value="C1.5:_HAD__Beta-PGM__Phosphata"/>
    <property type="match status" value="1"/>
</dbReference>
<dbReference type="SFLD" id="SFLDS00003">
    <property type="entry name" value="Haloacid_Dehalogenase"/>
    <property type="match status" value="1"/>
</dbReference>
<protein>
    <recommendedName>
        <fullName evidence="4">phosphoglycolate phosphatase</fullName>
        <ecNumber evidence="4">3.1.3.18</ecNumber>
    </recommendedName>
</protein>
<evidence type="ECO:0000256" key="2">
    <source>
        <dbReference type="ARBA" id="ARBA00004818"/>
    </source>
</evidence>
<sequence>MLNIIFDMDGTLIDSEECICKAVNAIRKDRGLVPLTHSFIKESTHTPGLNCAQIFYELDSIAPSYKVGFEAYFEAAYKEAKLFEGVDCVLQKCKAQNCYLAIASNAPEESLEPILARLNILGYFSAVLGSKIGRESKPSPMMIELILQNAPFERSIFVGNGNKDRGAAQRAKIPYLHAKWGAESKSLKENEFNTALELWGLINRFLH</sequence>
<accession>A0A2X3B930</accession>
<dbReference type="GO" id="GO:0008967">
    <property type="term" value="F:phosphoglycolate phosphatase activity"/>
    <property type="evidence" value="ECO:0007669"/>
    <property type="project" value="UniProtKB-EC"/>
</dbReference>
<evidence type="ECO:0000256" key="1">
    <source>
        <dbReference type="ARBA" id="ARBA00000830"/>
    </source>
</evidence>
<dbReference type="Pfam" id="PF13419">
    <property type="entry name" value="HAD_2"/>
    <property type="match status" value="1"/>
</dbReference>
<organism evidence="5 6">
    <name type="scientific">Helicobacter fennelliae</name>
    <dbReference type="NCBI Taxonomy" id="215"/>
    <lineage>
        <taxon>Bacteria</taxon>
        <taxon>Pseudomonadati</taxon>
        <taxon>Campylobacterota</taxon>
        <taxon>Epsilonproteobacteria</taxon>
        <taxon>Campylobacterales</taxon>
        <taxon>Helicobacteraceae</taxon>
        <taxon>Helicobacter</taxon>
    </lineage>
</organism>
<proteinExistence type="inferred from homology"/>